<evidence type="ECO:0000313" key="3">
    <source>
        <dbReference type="EMBL" id="QAY73228.1"/>
    </source>
</evidence>
<dbReference type="Proteomes" id="UP000291259">
    <property type="component" value="Chromosome"/>
</dbReference>
<feature type="transmembrane region" description="Helical" evidence="2">
    <location>
        <begin position="107"/>
        <end position="128"/>
    </location>
</feature>
<feature type="transmembrane region" description="Helical" evidence="2">
    <location>
        <begin position="37"/>
        <end position="55"/>
    </location>
</feature>
<evidence type="ECO:0000256" key="2">
    <source>
        <dbReference type="SAM" id="Phobius"/>
    </source>
</evidence>
<dbReference type="OrthoDB" id="4827793at2"/>
<protein>
    <submittedName>
        <fullName evidence="3">Uncharacterized protein</fullName>
    </submittedName>
</protein>
<dbReference type="AlphaFoldDB" id="A0A4P6FRR8"/>
<reference evidence="3 4" key="1">
    <citation type="submission" date="2019-01" db="EMBL/GenBank/DDBJ databases">
        <title>Genome sequencing of strain FW100M-8.</title>
        <authorList>
            <person name="Heo J."/>
            <person name="Kim S.-J."/>
            <person name="Kim J.-S."/>
            <person name="Hong S.-B."/>
            <person name="Kwon S.-W."/>
        </authorList>
    </citation>
    <scope>NUCLEOTIDE SEQUENCE [LARGE SCALE GENOMIC DNA]</scope>
    <source>
        <strain evidence="3 4">FW100M-8</strain>
    </source>
</reference>
<dbReference type="RefSeq" id="WP_129190268.1">
    <property type="nucleotide sequence ID" value="NZ_CP035491.1"/>
</dbReference>
<feature type="compositionally biased region" description="Polar residues" evidence="1">
    <location>
        <begin position="1"/>
        <end position="10"/>
    </location>
</feature>
<keyword evidence="2" id="KW-0812">Transmembrane</keyword>
<dbReference type="KEGG" id="agf:ET445_07580"/>
<feature type="transmembrane region" description="Helical" evidence="2">
    <location>
        <begin position="134"/>
        <end position="153"/>
    </location>
</feature>
<keyword evidence="2" id="KW-0472">Membrane</keyword>
<accession>A0A4P6FRR8</accession>
<organism evidence="3 4">
    <name type="scientific">Agromyces protaetiae</name>
    <dbReference type="NCBI Taxonomy" id="2509455"/>
    <lineage>
        <taxon>Bacteria</taxon>
        <taxon>Bacillati</taxon>
        <taxon>Actinomycetota</taxon>
        <taxon>Actinomycetes</taxon>
        <taxon>Micrococcales</taxon>
        <taxon>Microbacteriaceae</taxon>
        <taxon>Agromyces</taxon>
    </lineage>
</organism>
<evidence type="ECO:0000313" key="4">
    <source>
        <dbReference type="Proteomes" id="UP000291259"/>
    </source>
</evidence>
<keyword evidence="2" id="KW-1133">Transmembrane helix</keyword>
<sequence length="185" mass="19749">MGEQTTQRSQEPAGPPPTDAAESVRRIVHASFATEQAVYGVLLVSGMIVVAGLHGGGSLSVFWTVFVTVVVFWAAHVYAGTVAGYGLDDDRLVGLGESFRHAVRRSWGLLASSLIPSLILLAGALRAIDDKYAIWAALWVGVAELAVLGWIAFTRRGAPWWGRVLGSLVTASFGVFMILAKAFIH</sequence>
<gene>
    <name evidence="3" type="ORF">ET445_07580</name>
</gene>
<dbReference type="EMBL" id="CP035491">
    <property type="protein sequence ID" value="QAY73228.1"/>
    <property type="molecule type" value="Genomic_DNA"/>
</dbReference>
<proteinExistence type="predicted"/>
<evidence type="ECO:0000256" key="1">
    <source>
        <dbReference type="SAM" id="MobiDB-lite"/>
    </source>
</evidence>
<keyword evidence="4" id="KW-1185">Reference proteome</keyword>
<feature type="region of interest" description="Disordered" evidence="1">
    <location>
        <begin position="1"/>
        <end position="20"/>
    </location>
</feature>
<feature type="transmembrane region" description="Helical" evidence="2">
    <location>
        <begin position="165"/>
        <end position="184"/>
    </location>
</feature>
<feature type="transmembrane region" description="Helical" evidence="2">
    <location>
        <begin position="61"/>
        <end position="87"/>
    </location>
</feature>
<name>A0A4P6FRR8_9MICO</name>